<organism evidence="2">
    <name type="scientific">freshwater metagenome</name>
    <dbReference type="NCBI Taxonomy" id="449393"/>
    <lineage>
        <taxon>unclassified sequences</taxon>
        <taxon>metagenomes</taxon>
        <taxon>ecological metagenomes</taxon>
    </lineage>
</organism>
<name>A0A6J7KPC0_9ZZZZ</name>
<feature type="region of interest" description="Disordered" evidence="1">
    <location>
        <begin position="97"/>
        <end position="151"/>
    </location>
</feature>
<sequence length="220" mass="23221">MTPDSTTRSSRSVSISVVPNVDSASRNSPRGTSRSTRPMGPASTATALALGSRWTPSLWCPILTSRSPRVHLLHGPPPAPSISDVCSSRCARSTTSIPTLRSPNFRRSPRSCCSTGPAPPERSRSGTRTATGVNAPMTPGTRASSRGYSGAIPTPRAIALASRSRATCVRCPARSARGRGCGPSVLVSLSTVIRSLQSRPCRSLMPLQRWKVSNSRSAIE</sequence>
<evidence type="ECO:0000256" key="1">
    <source>
        <dbReference type="SAM" id="MobiDB-lite"/>
    </source>
</evidence>
<feature type="compositionally biased region" description="Polar residues" evidence="1">
    <location>
        <begin position="22"/>
        <end position="36"/>
    </location>
</feature>
<feature type="region of interest" description="Disordered" evidence="1">
    <location>
        <begin position="1"/>
        <end position="43"/>
    </location>
</feature>
<protein>
    <submittedName>
        <fullName evidence="2">Unannotated protein</fullName>
    </submittedName>
</protein>
<reference evidence="2" key="1">
    <citation type="submission" date="2020-05" db="EMBL/GenBank/DDBJ databases">
        <authorList>
            <person name="Chiriac C."/>
            <person name="Salcher M."/>
            <person name="Ghai R."/>
            <person name="Kavagutti S V."/>
        </authorList>
    </citation>
    <scope>NUCLEOTIDE SEQUENCE</scope>
</reference>
<proteinExistence type="predicted"/>
<dbReference type="EMBL" id="CAFBNC010000162">
    <property type="protein sequence ID" value="CAB4955564.1"/>
    <property type="molecule type" value="Genomic_DNA"/>
</dbReference>
<accession>A0A6J7KPC0</accession>
<gene>
    <name evidence="2" type="ORF">UFOPK3733_02140</name>
</gene>
<dbReference type="AlphaFoldDB" id="A0A6J7KPC0"/>
<feature type="compositionally biased region" description="Low complexity" evidence="1">
    <location>
        <begin position="1"/>
        <end position="18"/>
    </location>
</feature>
<evidence type="ECO:0000313" key="2">
    <source>
        <dbReference type="EMBL" id="CAB4955564.1"/>
    </source>
</evidence>